<dbReference type="Proteomes" id="UP001528672">
    <property type="component" value="Unassembled WGS sequence"/>
</dbReference>
<accession>A0ABT5MFP1</accession>
<dbReference type="RefSeq" id="WP_273927090.1">
    <property type="nucleotide sequence ID" value="NZ_JAQSIO010000004.1"/>
</dbReference>
<feature type="region of interest" description="Disordered" evidence="1">
    <location>
        <begin position="305"/>
        <end position="340"/>
    </location>
</feature>
<evidence type="ECO:0000313" key="3">
    <source>
        <dbReference type="Proteomes" id="UP001528672"/>
    </source>
</evidence>
<sequence length="340" mass="38510">MKAKVRALTTRTLQQAADSIGAVLQSKKAHAALDIQRLRAVRELATLEDNQLHDGLTGIVFSKDRALQLHALLHSCAELAQHIPALHIIYRASSPAHAQSYLEAQEEIVRFLPQVQFTEESQKFKPVLLGVLSQIKTRQVFFLVDDIVFIKPIDFDVCVGINPQQEVLSLRLSPHLRRSYTAHMSQMPAALRPSAHHTELLRFSWFEQGNEWSYPWSVDGHILPTAEVKVMTRLGDFNAPNTYEGMLTTFNGLCAERGGLCFEESKILNIPFNRVQTEVHNLSGDVSPEFLLTQWQQGQMIDTRGWRQHQPRSPHEEHAVSFIPRALPKRPRPSTPKSKA</sequence>
<evidence type="ECO:0000313" key="2">
    <source>
        <dbReference type="EMBL" id="MDD0815390.1"/>
    </source>
</evidence>
<proteinExistence type="predicted"/>
<feature type="compositionally biased region" description="Basic residues" evidence="1">
    <location>
        <begin position="327"/>
        <end position="340"/>
    </location>
</feature>
<reference evidence="2 3" key="1">
    <citation type="submission" date="2023-02" db="EMBL/GenBank/DDBJ databases">
        <title>Bacterial whole genome sequence for Curvibacter sp. HBC28.</title>
        <authorList>
            <person name="Le V."/>
            <person name="Ko S.-R."/>
            <person name="Ahn C.-Y."/>
            <person name="Oh H.-M."/>
        </authorList>
    </citation>
    <scope>NUCLEOTIDE SEQUENCE [LARGE SCALE GENOMIC DNA]</scope>
    <source>
        <strain evidence="2 3">HBC28</strain>
    </source>
</reference>
<dbReference type="EMBL" id="JAQSIO010000004">
    <property type="protein sequence ID" value="MDD0815390.1"/>
    <property type="molecule type" value="Genomic_DNA"/>
</dbReference>
<name>A0ABT5MFP1_9BURK</name>
<keyword evidence="3" id="KW-1185">Reference proteome</keyword>
<gene>
    <name evidence="2" type="ORF">PSQ39_12195</name>
</gene>
<evidence type="ECO:0000256" key="1">
    <source>
        <dbReference type="SAM" id="MobiDB-lite"/>
    </source>
</evidence>
<organism evidence="2 3">
    <name type="scientific">Curvibacter microcysteis</name>
    <dbReference type="NCBI Taxonomy" id="3026419"/>
    <lineage>
        <taxon>Bacteria</taxon>
        <taxon>Pseudomonadati</taxon>
        <taxon>Pseudomonadota</taxon>
        <taxon>Betaproteobacteria</taxon>
        <taxon>Burkholderiales</taxon>
        <taxon>Comamonadaceae</taxon>
        <taxon>Curvibacter</taxon>
    </lineage>
</organism>
<comment type="caution">
    <text evidence="2">The sequence shown here is derived from an EMBL/GenBank/DDBJ whole genome shotgun (WGS) entry which is preliminary data.</text>
</comment>
<protein>
    <submittedName>
        <fullName evidence="2">Uncharacterized protein</fullName>
    </submittedName>
</protein>